<accession>A0A1Y2F4U6</accession>
<feature type="domain" description="RRM" evidence="4">
    <location>
        <begin position="11"/>
        <end position="72"/>
    </location>
</feature>
<dbReference type="InterPro" id="IPR035979">
    <property type="entry name" value="RBD_domain_sf"/>
</dbReference>
<protein>
    <recommendedName>
        <fullName evidence="4">RRM domain-containing protein</fullName>
    </recommendedName>
</protein>
<evidence type="ECO:0000256" key="3">
    <source>
        <dbReference type="SAM" id="MobiDB-lite"/>
    </source>
</evidence>
<dbReference type="SUPFAM" id="SSF54928">
    <property type="entry name" value="RNA-binding domain, RBD"/>
    <property type="match status" value="2"/>
</dbReference>
<dbReference type="InterPro" id="IPR000504">
    <property type="entry name" value="RRM_dom"/>
</dbReference>
<organism evidence="5 6">
    <name type="scientific">Leucosporidium creatinivorum</name>
    <dbReference type="NCBI Taxonomy" id="106004"/>
    <lineage>
        <taxon>Eukaryota</taxon>
        <taxon>Fungi</taxon>
        <taxon>Dikarya</taxon>
        <taxon>Basidiomycota</taxon>
        <taxon>Pucciniomycotina</taxon>
        <taxon>Microbotryomycetes</taxon>
        <taxon>Leucosporidiales</taxon>
        <taxon>Leucosporidium</taxon>
    </lineage>
</organism>
<feature type="region of interest" description="Disordered" evidence="3">
    <location>
        <begin position="144"/>
        <end position="188"/>
    </location>
</feature>
<reference evidence="5 6" key="1">
    <citation type="submission" date="2016-07" db="EMBL/GenBank/DDBJ databases">
        <title>Pervasive Adenine N6-methylation of Active Genes in Fungi.</title>
        <authorList>
            <consortium name="DOE Joint Genome Institute"/>
            <person name="Mondo S.J."/>
            <person name="Dannebaum R.O."/>
            <person name="Kuo R.C."/>
            <person name="Labutti K."/>
            <person name="Haridas S."/>
            <person name="Kuo A."/>
            <person name="Salamov A."/>
            <person name="Ahrendt S.R."/>
            <person name="Lipzen A."/>
            <person name="Sullivan W."/>
            <person name="Andreopoulos W.B."/>
            <person name="Clum A."/>
            <person name="Lindquist E."/>
            <person name="Daum C."/>
            <person name="Ramamoorthy G.K."/>
            <person name="Gryganskyi A."/>
            <person name="Culley D."/>
            <person name="Magnuson J.K."/>
            <person name="James T.Y."/>
            <person name="O'Malley M.A."/>
            <person name="Stajich J.E."/>
            <person name="Spatafora J.W."/>
            <person name="Visel A."/>
            <person name="Grigoriev I.V."/>
        </authorList>
    </citation>
    <scope>NUCLEOTIDE SEQUENCE [LARGE SCALE GENOMIC DNA]</scope>
    <source>
        <strain evidence="5 6">62-1032</strain>
    </source>
</reference>
<dbReference type="InterPro" id="IPR012677">
    <property type="entry name" value="Nucleotide-bd_a/b_plait_sf"/>
</dbReference>
<sequence length="397" mass="44047">MRPPGGEKDLHKVFVRGTTGLRDEDLSTTFSPFGEIISIRSHSGGYSFVTYRSTQSAADALEVTRVKDHTVECHLAFLEHPPPARFRHANLPPRPGFWDDHGGRSERRSEGGRNRVVRPIAAVVRALALLAAVALSRRVAEDLPPPIPSSELGARSEDRWREGVGKSSPHKSDDGKLDNGDLHMEGKRDPLPARARFADEKCCLAVRNLSKICTAESLRALASECGQVSSVVVHHYYVGEGMLEYETTAETEEALRTLNGRQLHVRGTGNLSDEIVLATFRRYGQIIGHSRSTVETHLAFLDEYLPVHHPYFEPPPPRIPYGDDEHCRIAVRNLSKSCTSDSLRSFAAERGRVRAVGVHLNFIGEGMLEYTTIADADKALRLLNGRLLHGMKVCLKR</sequence>
<feature type="region of interest" description="Disordered" evidence="3">
    <location>
        <begin position="92"/>
        <end position="113"/>
    </location>
</feature>
<keyword evidence="1 2" id="KW-0694">RNA-binding</keyword>
<evidence type="ECO:0000313" key="6">
    <source>
        <dbReference type="Proteomes" id="UP000193467"/>
    </source>
</evidence>
<dbReference type="OrthoDB" id="1099063at2759"/>
<dbReference type="SMART" id="SM00360">
    <property type="entry name" value="RRM"/>
    <property type="match status" value="3"/>
</dbReference>
<proteinExistence type="predicted"/>
<comment type="caution">
    <text evidence="5">The sequence shown here is derived from an EMBL/GenBank/DDBJ whole genome shotgun (WGS) entry which is preliminary data.</text>
</comment>
<feature type="domain" description="RRM" evidence="4">
    <location>
        <begin position="327"/>
        <end position="397"/>
    </location>
</feature>
<dbReference type="PANTHER" id="PTHR48025:SF1">
    <property type="entry name" value="RRM DOMAIN-CONTAINING PROTEIN"/>
    <property type="match status" value="1"/>
</dbReference>
<dbReference type="PANTHER" id="PTHR48025">
    <property type="entry name" value="OS02G0815200 PROTEIN"/>
    <property type="match status" value="1"/>
</dbReference>
<dbReference type="Gene3D" id="3.30.70.330">
    <property type="match status" value="3"/>
</dbReference>
<dbReference type="GO" id="GO:0003729">
    <property type="term" value="F:mRNA binding"/>
    <property type="evidence" value="ECO:0007669"/>
    <property type="project" value="TreeGrafter"/>
</dbReference>
<dbReference type="EMBL" id="MCGR01000028">
    <property type="protein sequence ID" value="ORY78930.1"/>
    <property type="molecule type" value="Genomic_DNA"/>
</dbReference>
<name>A0A1Y2F4U6_9BASI</name>
<evidence type="ECO:0000256" key="2">
    <source>
        <dbReference type="PROSITE-ProRule" id="PRU00176"/>
    </source>
</evidence>
<dbReference type="Pfam" id="PF00076">
    <property type="entry name" value="RRM_1"/>
    <property type="match status" value="3"/>
</dbReference>
<dbReference type="AlphaFoldDB" id="A0A1Y2F4U6"/>
<feature type="compositionally biased region" description="Basic and acidic residues" evidence="3">
    <location>
        <begin position="154"/>
        <end position="188"/>
    </location>
</feature>
<dbReference type="InParanoid" id="A0A1Y2F4U6"/>
<dbReference type="CDD" id="cd00590">
    <property type="entry name" value="RRM_SF"/>
    <property type="match status" value="1"/>
</dbReference>
<evidence type="ECO:0000256" key="1">
    <source>
        <dbReference type="ARBA" id="ARBA00022884"/>
    </source>
</evidence>
<dbReference type="InterPro" id="IPR050502">
    <property type="entry name" value="Euk_RNA-bind_prot"/>
</dbReference>
<keyword evidence="6" id="KW-1185">Reference proteome</keyword>
<feature type="domain" description="RRM" evidence="4">
    <location>
        <begin position="202"/>
        <end position="267"/>
    </location>
</feature>
<evidence type="ECO:0000313" key="5">
    <source>
        <dbReference type="EMBL" id="ORY78930.1"/>
    </source>
</evidence>
<gene>
    <name evidence="5" type="ORF">BCR35DRAFT_352881</name>
</gene>
<evidence type="ECO:0000259" key="4">
    <source>
        <dbReference type="PROSITE" id="PS50102"/>
    </source>
</evidence>
<dbReference type="Proteomes" id="UP000193467">
    <property type="component" value="Unassembled WGS sequence"/>
</dbReference>
<dbReference type="STRING" id="106004.A0A1Y2F4U6"/>
<dbReference type="PROSITE" id="PS50102">
    <property type="entry name" value="RRM"/>
    <property type="match status" value="3"/>
</dbReference>
<dbReference type="GO" id="GO:0005634">
    <property type="term" value="C:nucleus"/>
    <property type="evidence" value="ECO:0007669"/>
    <property type="project" value="TreeGrafter"/>
</dbReference>
<feature type="compositionally biased region" description="Basic and acidic residues" evidence="3">
    <location>
        <begin position="97"/>
        <end position="113"/>
    </location>
</feature>